<feature type="transmembrane region" description="Helical" evidence="5">
    <location>
        <begin position="49"/>
        <end position="70"/>
    </location>
</feature>
<feature type="transmembrane region" description="Helical" evidence="5">
    <location>
        <begin position="12"/>
        <end position="29"/>
    </location>
</feature>
<reference evidence="8" key="1">
    <citation type="journal article" date="2021" name="Curr. Microbiol.">
        <title>Complete genome of nocamycin-producing strain Saccharothrix syringae NRRL B-16468 reveals the biosynthetic potential for secondary metabolites.</title>
        <authorList>
            <person name="Mo X."/>
            <person name="Yang S."/>
        </authorList>
    </citation>
    <scope>NUCLEOTIDE SEQUENCE [LARGE SCALE GENOMIC DNA]</scope>
    <source>
        <strain evidence="8">ATCC 51364 / DSM 43886 / JCM 6844 / KCTC 9398 / NBRC 14523 / NRRL B-16468 / INA 2240</strain>
    </source>
</reference>
<gene>
    <name evidence="7" type="ORF">EKG83_09810</name>
</gene>
<protein>
    <submittedName>
        <fullName evidence="7">MFS transporter</fullName>
    </submittedName>
</protein>
<dbReference type="Gene3D" id="1.20.1250.20">
    <property type="entry name" value="MFS general substrate transporter like domains"/>
    <property type="match status" value="2"/>
</dbReference>
<keyword evidence="4 5" id="KW-0472">Membrane</keyword>
<evidence type="ECO:0000313" key="8">
    <source>
        <dbReference type="Proteomes" id="UP000325787"/>
    </source>
</evidence>
<feature type="transmembrane region" description="Helical" evidence="5">
    <location>
        <begin position="336"/>
        <end position="359"/>
    </location>
</feature>
<evidence type="ECO:0000256" key="2">
    <source>
        <dbReference type="ARBA" id="ARBA00022692"/>
    </source>
</evidence>
<evidence type="ECO:0000256" key="3">
    <source>
        <dbReference type="ARBA" id="ARBA00022989"/>
    </source>
</evidence>
<dbReference type="InterPro" id="IPR020846">
    <property type="entry name" value="MFS_dom"/>
</dbReference>
<keyword evidence="3 5" id="KW-1133">Transmembrane helix</keyword>
<dbReference type="AlphaFoldDB" id="A0A5Q0GUV0"/>
<dbReference type="PROSITE" id="PS50850">
    <property type="entry name" value="MFS"/>
    <property type="match status" value="1"/>
</dbReference>
<dbReference type="InterPro" id="IPR036259">
    <property type="entry name" value="MFS_trans_sf"/>
</dbReference>
<dbReference type="OrthoDB" id="151222at2"/>
<comment type="subcellular location">
    <subcellularLocation>
        <location evidence="1">Cell membrane</location>
        <topology evidence="1">Multi-pass membrane protein</topology>
    </subcellularLocation>
</comment>
<feature type="transmembrane region" description="Helical" evidence="5">
    <location>
        <begin position="110"/>
        <end position="131"/>
    </location>
</feature>
<accession>A0A5Q0GUV0</accession>
<keyword evidence="8" id="KW-1185">Reference proteome</keyword>
<evidence type="ECO:0000313" key="7">
    <source>
        <dbReference type="EMBL" id="QFZ17739.1"/>
    </source>
</evidence>
<feature type="transmembrane region" description="Helical" evidence="5">
    <location>
        <begin position="82"/>
        <end position="104"/>
    </location>
</feature>
<sequence length="391" mass="39972">MADTSQRERIAAFDPAYWSLAAVFLFNGFQFSTWISRVPALTDQIGADVGGIGLALTISGAGMLVATPFAPGLCGWLGLRRAVVVPALIAVLLLPVAGLTRSVVQLSCVLFLMSACIAVMNVASNLSGLALARRLGRQVMPFFYGVAGLAGLGGAAVASVLSGAGWSPLAHFSAAAALMAPVLLIASRFLPVEESAEQDRTPHVRGLPVRRFAGYAIAAFVITLAESTTLDWFGLLLTRERGVTEAATAAGLAVFSLSIAGLRLVGSWVEAAVPVRGLLVVGAALAASGMTLLAVGLVPGSVYVVYVLVGAGLAYLYPAVVGQVGRNDPQAARTNMAVVAWANSLGYAVGPIVVGAVAMGWSIPIAIMMVAALLMGGVLLAVSTAVGRSVK</sequence>
<feature type="transmembrane region" description="Helical" evidence="5">
    <location>
        <begin position="303"/>
        <end position="324"/>
    </location>
</feature>
<feature type="domain" description="Major facilitator superfamily (MFS) profile" evidence="6">
    <location>
        <begin position="16"/>
        <end position="389"/>
    </location>
</feature>
<feature type="transmembrane region" description="Helical" evidence="5">
    <location>
        <begin position="172"/>
        <end position="191"/>
    </location>
</feature>
<evidence type="ECO:0000256" key="4">
    <source>
        <dbReference type="ARBA" id="ARBA00023136"/>
    </source>
</evidence>
<dbReference type="GO" id="GO:0022857">
    <property type="term" value="F:transmembrane transporter activity"/>
    <property type="evidence" value="ECO:0007669"/>
    <property type="project" value="InterPro"/>
</dbReference>
<organism evidence="7 8">
    <name type="scientific">Saccharothrix syringae</name>
    <name type="common">Nocardiopsis syringae</name>
    <dbReference type="NCBI Taxonomy" id="103733"/>
    <lineage>
        <taxon>Bacteria</taxon>
        <taxon>Bacillati</taxon>
        <taxon>Actinomycetota</taxon>
        <taxon>Actinomycetes</taxon>
        <taxon>Pseudonocardiales</taxon>
        <taxon>Pseudonocardiaceae</taxon>
        <taxon>Saccharothrix</taxon>
    </lineage>
</organism>
<dbReference type="EMBL" id="CP034550">
    <property type="protein sequence ID" value="QFZ17739.1"/>
    <property type="molecule type" value="Genomic_DNA"/>
</dbReference>
<dbReference type="InterPro" id="IPR011701">
    <property type="entry name" value="MFS"/>
</dbReference>
<feature type="transmembrane region" description="Helical" evidence="5">
    <location>
        <begin position="212"/>
        <end position="234"/>
    </location>
</feature>
<dbReference type="GO" id="GO:0005886">
    <property type="term" value="C:plasma membrane"/>
    <property type="evidence" value="ECO:0007669"/>
    <property type="project" value="UniProtKB-SubCell"/>
</dbReference>
<dbReference type="InterPro" id="IPR051788">
    <property type="entry name" value="MFS_Transporter"/>
</dbReference>
<proteinExistence type="predicted"/>
<dbReference type="PANTHER" id="PTHR23514:SF13">
    <property type="entry name" value="INNER MEMBRANE PROTEIN YBJJ"/>
    <property type="match status" value="1"/>
</dbReference>
<dbReference type="SUPFAM" id="SSF103473">
    <property type="entry name" value="MFS general substrate transporter"/>
    <property type="match status" value="1"/>
</dbReference>
<dbReference type="Pfam" id="PF07690">
    <property type="entry name" value="MFS_1"/>
    <property type="match status" value="1"/>
</dbReference>
<dbReference type="PANTHER" id="PTHR23514">
    <property type="entry name" value="BYPASS OF STOP CODON PROTEIN 6"/>
    <property type="match status" value="1"/>
</dbReference>
<evidence type="ECO:0000259" key="6">
    <source>
        <dbReference type="PROSITE" id="PS50850"/>
    </source>
</evidence>
<dbReference type="RefSeq" id="WP_033433667.1">
    <property type="nucleotide sequence ID" value="NZ_CP034550.1"/>
</dbReference>
<feature type="transmembrane region" description="Helical" evidence="5">
    <location>
        <begin position="143"/>
        <end position="166"/>
    </location>
</feature>
<dbReference type="Proteomes" id="UP000325787">
    <property type="component" value="Chromosome"/>
</dbReference>
<feature type="transmembrane region" description="Helical" evidence="5">
    <location>
        <begin position="277"/>
        <end position="297"/>
    </location>
</feature>
<name>A0A5Q0GUV0_SACSY</name>
<evidence type="ECO:0000256" key="5">
    <source>
        <dbReference type="SAM" id="Phobius"/>
    </source>
</evidence>
<feature type="transmembrane region" description="Helical" evidence="5">
    <location>
        <begin position="365"/>
        <end position="386"/>
    </location>
</feature>
<feature type="transmembrane region" description="Helical" evidence="5">
    <location>
        <begin position="246"/>
        <end position="265"/>
    </location>
</feature>
<keyword evidence="2 5" id="KW-0812">Transmembrane</keyword>
<evidence type="ECO:0000256" key="1">
    <source>
        <dbReference type="ARBA" id="ARBA00004651"/>
    </source>
</evidence>
<dbReference type="KEGG" id="ssyi:EKG83_09810"/>